<dbReference type="Proteomes" id="UP000005532">
    <property type="component" value="Unassembled WGS sequence"/>
</dbReference>
<dbReference type="AlphaFoldDB" id="C5S313"/>
<accession>C5S313</accession>
<evidence type="ECO:0000256" key="1">
    <source>
        <dbReference type="SAM" id="MobiDB-lite"/>
    </source>
</evidence>
<evidence type="ECO:0000313" key="3">
    <source>
        <dbReference type="Proteomes" id="UP000005532"/>
    </source>
</evidence>
<dbReference type="RefSeq" id="WP_005824646.1">
    <property type="nucleotide sequence ID" value="NZ_ACQL01000101.1"/>
</dbReference>
<name>C5S313_9PAST</name>
<proteinExistence type="predicted"/>
<sequence>MKFQVKTTALAILVSSGVVGCKSNDTPNQVVEPTPANQASKTDAEKKAEADAKAKATAEAKAKAEAEAKAKAEEAKRLEEERKKAEAEAKKLTDAKAKAEAEAKAKAAAEAKAKAEAAEKLKPVNLLDKNGVAWRIINIRQNGPSNDTTEYRYGGRNSSLSSDLYYVGKPESFFELLGVNAITNLNFNELSEKDGKPFLGVHQGKKEDPDFSGKIVTKVKRDGHLIKVAELEDAKAFNYLYVNQPYSTYGALFTNGHDVKFFSVAQSAGKAGYSHIYPVWREEVVERNGQSVKTGKIIWNDAVAGEATYKGQVIASVIKSDIEGYNRTGIRSEPVLDGTVTLKAKFDKDPERNSIEGEIDSNLIGKIVLEKNLDQSGTFRLGRATNETMNIKEASGRGTYEVKFYGKDLNDAVGKVNLNSDDAYTRYKETGDVIQYDAVFGATKQPK</sequence>
<gene>
    <name evidence="2" type="ORF">AM305_11335</name>
</gene>
<feature type="compositionally biased region" description="Basic and acidic residues" evidence="1">
    <location>
        <begin position="42"/>
        <end position="96"/>
    </location>
</feature>
<dbReference type="Gene3D" id="2.40.160.90">
    <property type="match status" value="1"/>
</dbReference>
<protein>
    <submittedName>
        <fullName evidence="2">Uncharacterized protein</fullName>
    </submittedName>
</protein>
<comment type="caution">
    <text evidence="2">The sequence shown here is derived from an EMBL/GenBank/DDBJ whole genome shotgun (WGS) entry which is preliminary data.</text>
</comment>
<dbReference type="OrthoDB" id="5679450at2"/>
<dbReference type="EMBL" id="ACQL01000101">
    <property type="protein sequence ID" value="EER46768.1"/>
    <property type="molecule type" value="Genomic_DNA"/>
</dbReference>
<evidence type="ECO:0000313" key="2">
    <source>
        <dbReference type="EMBL" id="EER46768.1"/>
    </source>
</evidence>
<reference evidence="2 3" key="1">
    <citation type="journal article" date="2010" name="Vet. Microbiol.">
        <title>Production of haemolysins by strains of the Actinobacillus minor/porcitonsillarum complex.</title>
        <authorList>
            <person name="Arya G."/>
            <person name="Niven D.F."/>
        </authorList>
    </citation>
    <scope>NUCLEOTIDE SEQUENCE [LARGE SCALE GENOMIC DNA]</scope>
    <source>
        <strain evidence="2 3">NM305</strain>
    </source>
</reference>
<feature type="compositionally biased region" description="Polar residues" evidence="1">
    <location>
        <begin position="23"/>
        <end position="40"/>
    </location>
</feature>
<dbReference type="eggNOG" id="COG3266">
    <property type="taxonomic scope" value="Bacteria"/>
</dbReference>
<dbReference type="PANTHER" id="PTHR34403:SF16">
    <property type="entry name" value="GLYCINE, ALANINE AND ASPARAGINE-RICH PROTEIN-LIKE"/>
    <property type="match status" value="1"/>
</dbReference>
<dbReference type="InterPro" id="IPR050972">
    <property type="entry name" value="SDr-like"/>
</dbReference>
<dbReference type="PROSITE" id="PS51257">
    <property type="entry name" value="PROKAR_LIPOPROTEIN"/>
    <property type="match status" value="1"/>
</dbReference>
<organism evidence="2 3">
    <name type="scientific">Actinobacillus minor NM305</name>
    <dbReference type="NCBI Taxonomy" id="637911"/>
    <lineage>
        <taxon>Bacteria</taxon>
        <taxon>Pseudomonadati</taxon>
        <taxon>Pseudomonadota</taxon>
        <taxon>Gammaproteobacteria</taxon>
        <taxon>Pasteurellales</taxon>
        <taxon>Pasteurellaceae</taxon>
        <taxon>Actinobacillus</taxon>
    </lineage>
</organism>
<feature type="region of interest" description="Disordered" evidence="1">
    <location>
        <begin position="22"/>
        <end position="96"/>
    </location>
</feature>
<dbReference type="PANTHER" id="PTHR34403">
    <property type="entry name" value="TOL-PAL SYSTEM PROTEIN TOLA"/>
    <property type="match status" value="1"/>
</dbReference>